<dbReference type="InterPro" id="IPR007730">
    <property type="entry name" value="SPOR-like_dom"/>
</dbReference>
<dbReference type="Proteomes" id="UP000031327">
    <property type="component" value="Unassembled WGS sequence"/>
</dbReference>
<dbReference type="Pfam" id="PF13401">
    <property type="entry name" value="AAA_22"/>
    <property type="match status" value="1"/>
</dbReference>
<evidence type="ECO:0000313" key="5">
    <source>
        <dbReference type="Proteomes" id="UP000031327"/>
    </source>
</evidence>
<comment type="caution">
    <text evidence="4">The sequence shown here is derived from an EMBL/GenBank/DDBJ whole genome shotgun (WGS) entry which is preliminary data.</text>
</comment>
<feature type="region of interest" description="Disordered" evidence="1">
    <location>
        <begin position="272"/>
        <end position="300"/>
    </location>
</feature>
<keyword evidence="2" id="KW-1133">Transmembrane helix</keyword>
<dbReference type="InterPro" id="IPR036680">
    <property type="entry name" value="SPOR-like_sf"/>
</dbReference>
<dbReference type="Gene3D" id="3.40.50.300">
    <property type="entry name" value="P-loop containing nucleotide triphosphate hydrolases"/>
    <property type="match status" value="1"/>
</dbReference>
<keyword evidence="2" id="KW-0472">Membrane</keyword>
<feature type="transmembrane region" description="Helical" evidence="2">
    <location>
        <begin position="219"/>
        <end position="237"/>
    </location>
</feature>
<evidence type="ECO:0000256" key="1">
    <source>
        <dbReference type="SAM" id="MobiDB-lite"/>
    </source>
</evidence>
<evidence type="ECO:0000256" key="2">
    <source>
        <dbReference type="SAM" id="Phobius"/>
    </source>
</evidence>
<gene>
    <name evidence="4" type="ORF">JF50_00385</name>
</gene>
<dbReference type="EMBL" id="JWIC01000001">
    <property type="protein sequence ID" value="KID58961.1"/>
    <property type="molecule type" value="Genomic_DNA"/>
</dbReference>
<dbReference type="AlphaFoldDB" id="A0A0C1QE59"/>
<dbReference type="Gene3D" id="3.30.70.1070">
    <property type="entry name" value="Sporulation related repeat"/>
    <property type="match status" value="1"/>
</dbReference>
<dbReference type="PROSITE" id="PS51724">
    <property type="entry name" value="SPOR"/>
    <property type="match status" value="1"/>
</dbReference>
<dbReference type="SUPFAM" id="SSF110997">
    <property type="entry name" value="Sporulation related repeat"/>
    <property type="match status" value="1"/>
</dbReference>
<feature type="domain" description="SPOR" evidence="3">
    <location>
        <begin position="398"/>
        <end position="476"/>
    </location>
</feature>
<feature type="region of interest" description="Disordered" evidence="1">
    <location>
        <begin position="332"/>
        <end position="351"/>
    </location>
</feature>
<dbReference type="RefSeq" id="WP_039607567.1">
    <property type="nucleotide sequence ID" value="NZ_JWIC01000001.1"/>
</dbReference>
<reference evidence="4 5" key="1">
    <citation type="submission" date="2014-12" db="EMBL/GenBank/DDBJ databases">
        <title>Draft Genome Sequence of Pseudoalteromonas luteoviolacea HI1.</title>
        <authorList>
            <person name="Asahina A.Y."/>
            <person name="Hadfield M.G."/>
        </authorList>
    </citation>
    <scope>NUCLEOTIDE SEQUENCE [LARGE SCALE GENOMIC DNA]</scope>
    <source>
        <strain evidence="4 5">HI1</strain>
    </source>
</reference>
<protein>
    <recommendedName>
        <fullName evidence="3">SPOR domain-containing protein</fullName>
    </recommendedName>
</protein>
<accession>A0A0C1QE59</accession>
<evidence type="ECO:0000313" key="4">
    <source>
        <dbReference type="EMBL" id="KID58961.1"/>
    </source>
</evidence>
<evidence type="ECO:0000259" key="3">
    <source>
        <dbReference type="PROSITE" id="PS51724"/>
    </source>
</evidence>
<name>A0A0C1QE59_9GAMM</name>
<organism evidence="4 5">
    <name type="scientific">Pseudoalteromonas luteoviolacea</name>
    <dbReference type="NCBI Taxonomy" id="43657"/>
    <lineage>
        <taxon>Bacteria</taxon>
        <taxon>Pseudomonadati</taxon>
        <taxon>Pseudomonadota</taxon>
        <taxon>Gammaproteobacteria</taxon>
        <taxon>Alteromonadales</taxon>
        <taxon>Pseudoalteromonadaceae</taxon>
        <taxon>Pseudoalteromonas</taxon>
    </lineage>
</organism>
<feature type="compositionally biased region" description="Low complexity" evidence="1">
    <location>
        <begin position="273"/>
        <end position="284"/>
    </location>
</feature>
<keyword evidence="2" id="KW-0812">Transmembrane</keyword>
<dbReference type="GO" id="GO:0016887">
    <property type="term" value="F:ATP hydrolysis activity"/>
    <property type="evidence" value="ECO:0007669"/>
    <property type="project" value="InterPro"/>
</dbReference>
<dbReference type="InterPro" id="IPR027417">
    <property type="entry name" value="P-loop_NTPase"/>
</dbReference>
<dbReference type="SUPFAM" id="SSF52540">
    <property type="entry name" value="P-loop containing nucleoside triphosphate hydrolases"/>
    <property type="match status" value="1"/>
</dbReference>
<proteinExistence type="predicted"/>
<sequence>MQSQILPSRAALVDRIAMQFEYGQSLICLVGNSGLGKSYLAESFITDKYSDFSKAFIQLSAHSKDVDVVRQLMEHTFHAPLVDQKLSLTENFFVLNSEQPAGPCLWVLDGARHLSDELIAELQNIVVRAPNTLYVLVTAQAPNMLPNALDIHLEPLSLFESKQLMKMFFPELPSDDDPIFSTFISEAHGNPSVLLDWQQDDQQLDLRANMPSKGKQKHLFIAAFSLILTLCLIAALYNKQLLDLFQTKQAASEQTAVVVAEPTVLEAQQVLEGQSGQSASQSPSTLGKSLEDNRGEPQSEEVPAILGALLSTPAPSNLKKAQEAGAAKVITSSDVQSLEDNSKSKVSDKPVTASIPSVSKVLLEETQPKPLSEVESSEEKQPDEVAVLSLKDNNWFLARPDQEWSIQLLAVTDEKVATDFINKHDLENVKVAQVMRSGRTWWFVTIAPFAQLDDAQRARAKLSTDLLAAKPFFKRISQIKQQIQQSQ</sequence>
<dbReference type="OrthoDB" id="6313942at2"/>
<dbReference type="Pfam" id="PF05036">
    <property type="entry name" value="SPOR"/>
    <property type="match status" value="1"/>
</dbReference>
<dbReference type="GO" id="GO:0042834">
    <property type="term" value="F:peptidoglycan binding"/>
    <property type="evidence" value="ECO:0007669"/>
    <property type="project" value="InterPro"/>
</dbReference>
<dbReference type="InterPro" id="IPR049945">
    <property type="entry name" value="AAA_22"/>
</dbReference>